<gene>
    <name evidence="1" type="ORF">SAMN04488513_1303</name>
</gene>
<dbReference type="AlphaFoldDB" id="A0A1M6PMX5"/>
<sequence>MSEGILRFGAVSEVGFKKLADFGWYVDADISLGYATSLMEKAIEGDVEFLNNFFIDYYQTAIGQRINSFKLKHNERLEIIKEAINCHKEEKYYASTILFLSQADGMCGGYLFKGGSRKQELKKYLATSEYGSLFLLLLNSINQKSAIDSFYPEESGDYESNLNRHGVIHGYNTNFGTKENSLKAFSLLCFVNDFVDRYK</sequence>
<organism evidence="1 2">
    <name type="scientific">Pseudozobellia thermophila</name>
    <dbReference type="NCBI Taxonomy" id="192903"/>
    <lineage>
        <taxon>Bacteria</taxon>
        <taxon>Pseudomonadati</taxon>
        <taxon>Bacteroidota</taxon>
        <taxon>Flavobacteriia</taxon>
        <taxon>Flavobacteriales</taxon>
        <taxon>Flavobacteriaceae</taxon>
        <taxon>Pseudozobellia</taxon>
    </lineage>
</organism>
<evidence type="ECO:0000313" key="2">
    <source>
        <dbReference type="Proteomes" id="UP000184543"/>
    </source>
</evidence>
<dbReference type="Proteomes" id="UP000184543">
    <property type="component" value="Unassembled WGS sequence"/>
</dbReference>
<keyword evidence="2" id="KW-1185">Reference proteome</keyword>
<dbReference type="STRING" id="192903.SAMN04488513_1303"/>
<accession>A0A1M6PMX5</accession>
<reference evidence="2" key="1">
    <citation type="submission" date="2016-11" db="EMBL/GenBank/DDBJ databases">
        <authorList>
            <person name="Varghese N."/>
            <person name="Submissions S."/>
        </authorList>
    </citation>
    <scope>NUCLEOTIDE SEQUENCE [LARGE SCALE GENOMIC DNA]</scope>
    <source>
        <strain evidence="2">DSM 19858</strain>
    </source>
</reference>
<proteinExistence type="predicted"/>
<dbReference type="EMBL" id="FQYU01000030">
    <property type="protein sequence ID" value="SHK09304.1"/>
    <property type="molecule type" value="Genomic_DNA"/>
</dbReference>
<name>A0A1M6PMX5_9FLAO</name>
<protein>
    <submittedName>
        <fullName evidence="1">Uncharacterized protein</fullName>
    </submittedName>
</protein>
<evidence type="ECO:0000313" key="1">
    <source>
        <dbReference type="EMBL" id="SHK09304.1"/>
    </source>
</evidence>